<dbReference type="InterPro" id="IPR030921">
    <property type="entry name" value="LPS_export_LptB"/>
</dbReference>
<dbReference type="EMBL" id="AMWX01000008">
    <property type="protein sequence ID" value="EKO36440.1"/>
    <property type="molecule type" value="Genomic_DNA"/>
</dbReference>
<dbReference type="PROSITE" id="PS50893">
    <property type="entry name" value="ABC_TRANSPORTER_2"/>
    <property type="match status" value="1"/>
</dbReference>
<dbReference type="GO" id="GO:0016887">
    <property type="term" value="F:ATP hydrolysis activity"/>
    <property type="evidence" value="ECO:0007669"/>
    <property type="project" value="InterPro"/>
</dbReference>
<dbReference type="PROSITE" id="PS00211">
    <property type="entry name" value="ABC_TRANSPORTER_1"/>
    <property type="match status" value="1"/>
</dbReference>
<keyword evidence="6" id="KW-1185">Reference proteome</keyword>
<dbReference type="GO" id="GO:0005524">
    <property type="term" value="F:ATP binding"/>
    <property type="evidence" value="ECO:0007669"/>
    <property type="project" value="UniProtKB-KW"/>
</dbReference>
<keyword evidence="1" id="KW-0813">Transport</keyword>
<keyword evidence="3 5" id="KW-0067">ATP-binding</keyword>
<gene>
    <name evidence="5" type="ORF">B273_1324</name>
</gene>
<dbReference type="SMART" id="SM00382">
    <property type="entry name" value="AAA"/>
    <property type="match status" value="1"/>
</dbReference>
<sequence>MNNAYLKLSNINKSINGNQILSDISFSINRNEIVGLLGPNGAGKTTAFYIAAGLVFSEKGKVFIRDKDVSKDAMHIRARHGLVYLPQEASLFLDLTVEQNLMGMSELISGSSDYTNFVKEIIDDFSLNTILGLKGRMLSGGQRRKVEIARTMISQPSILLLDEPFAGIDPIAVEEIKELLVAISKKDMALLITDHNVRETLSLCDRALILNNGKIIAEGTQEELTQNSTVKESYFGEMFS</sequence>
<protein>
    <submittedName>
        <fullName evidence="5">ABC transporter, ATP-binding protein</fullName>
    </submittedName>
</protein>
<evidence type="ECO:0000256" key="2">
    <source>
        <dbReference type="ARBA" id="ARBA00022741"/>
    </source>
</evidence>
<organism evidence="5 6">
    <name type="scientific">SAR86 cluster bacterium SAR86E</name>
    <dbReference type="NCBI Taxonomy" id="1208365"/>
    <lineage>
        <taxon>Bacteria</taxon>
        <taxon>Pseudomonadati</taxon>
        <taxon>Pseudomonadota</taxon>
        <taxon>Gammaproteobacteria</taxon>
        <taxon>SAR86 cluster</taxon>
    </lineage>
</organism>
<dbReference type="Gene3D" id="3.40.50.300">
    <property type="entry name" value="P-loop containing nucleotide triphosphate hydrolases"/>
    <property type="match status" value="1"/>
</dbReference>
<dbReference type="GO" id="GO:0043190">
    <property type="term" value="C:ATP-binding cassette (ABC) transporter complex"/>
    <property type="evidence" value="ECO:0007669"/>
    <property type="project" value="InterPro"/>
</dbReference>
<dbReference type="InterPro" id="IPR051120">
    <property type="entry name" value="ABC_AA/LPS_Transport"/>
</dbReference>
<dbReference type="PANTHER" id="PTHR45772">
    <property type="entry name" value="CONSERVED COMPONENT OF ABC TRANSPORTER FOR NATURAL AMINO ACIDS-RELATED"/>
    <property type="match status" value="1"/>
</dbReference>
<dbReference type="Pfam" id="PF00005">
    <property type="entry name" value="ABC_tran"/>
    <property type="match status" value="1"/>
</dbReference>
<dbReference type="NCBIfam" id="TIGR04406">
    <property type="entry name" value="LPS_export_lptB"/>
    <property type="match status" value="1"/>
</dbReference>
<dbReference type="InterPro" id="IPR003593">
    <property type="entry name" value="AAA+_ATPase"/>
</dbReference>
<evidence type="ECO:0000256" key="3">
    <source>
        <dbReference type="ARBA" id="ARBA00022840"/>
    </source>
</evidence>
<dbReference type="GO" id="GO:0055085">
    <property type="term" value="P:transmembrane transport"/>
    <property type="evidence" value="ECO:0007669"/>
    <property type="project" value="InterPro"/>
</dbReference>
<comment type="caution">
    <text evidence="5">The sequence shown here is derived from an EMBL/GenBank/DDBJ whole genome shotgun (WGS) entry which is preliminary data.</text>
</comment>
<dbReference type="Proteomes" id="UP000010310">
    <property type="component" value="Unassembled WGS sequence"/>
</dbReference>
<dbReference type="PATRIC" id="fig|1208365.4.peg.899"/>
<dbReference type="AlphaFoldDB" id="K6GHE7"/>
<evidence type="ECO:0000313" key="5">
    <source>
        <dbReference type="EMBL" id="EKO36440.1"/>
    </source>
</evidence>
<evidence type="ECO:0000256" key="1">
    <source>
        <dbReference type="ARBA" id="ARBA00022448"/>
    </source>
</evidence>
<dbReference type="InterPro" id="IPR017871">
    <property type="entry name" value="ABC_transporter-like_CS"/>
</dbReference>
<dbReference type="SUPFAM" id="SSF52540">
    <property type="entry name" value="P-loop containing nucleoside triphosphate hydrolases"/>
    <property type="match status" value="1"/>
</dbReference>
<feature type="domain" description="ABC transporter" evidence="4">
    <location>
        <begin position="6"/>
        <end position="237"/>
    </location>
</feature>
<accession>K6GHE7</accession>
<evidence type="ECO:0000259" key="4">
    <source>
        <dbReference type="PROSITE" id="PS50893"/>
    </source>
</evidence>
<dbReference type="PANTHER" id="PTHR45772:SF10">
    <property type="entry name" value="LIPOPOLYSACCHARIDE EXPORT SYSTEM ATP-BINDING PROTEIN LPTB"/>
    <property type="match status" value="1"/>
</dbReference>
<dbReference type="InterPro" id="IPR003439">
    <property type="entry name" value="ABC_transporter-like_ATP-bd"/>
</dbReference>
<dbReference type="InterPro" id="IPR027417">
    <property type="entry name" value="P-loop_NTPase"/>
</dbReference>
<reference evidence="5 6" key="1">
    <citation type="submission" date="2012-09" db="EMBL/GenBank/DDBJ databases">
        <authorList>
            <person name="Dupont C.L."/>
            <person name="Rusch D.B."/>
            <person name="Lombardo M.-J."/>
            <person name="Novotny M."/>
            <person name="Yee-Greenbaum J."/>
            <person name="Laskin R."/>
        </authorList>
    </citation>
    <scope>NUCLEOTIDE SEQUENCE [LARGE SCALE GENOMIC DNA]</scope>
    <source>
        <strain evidence="5">SAR86E</strain>
    </source>
</reference>
<name>K6GHE7_9GAMM</name>
<evidence type="ECO:0000313" key="6">
    <source>
        <dbReference type="Proteomes" id="UP000010310"/>
    </source>
</evidence>
<keyword evidence="2" id="KW-0547">Nucleotide-binding</keyword>
<dbReference type="STRING" id="1208365.B273_1324"/>
<proteinExistence type="predicted"/>